<evidence type="ECO:0000256" key="1">
    <source>
        <dbReference type="ARBA" id="ARBA00023054"/>
    </source>
</evidence>
<evidence type="ECO:0000256" key="3">
    <source>
        <dbReference type="SAM" id="MobiDB-lite"/>
    </source>
</evidence>
<dbReference type="PANTHER" id="PTHR23158:SF54">
    <property type="entry name" value="TRANSPORT AND GOLGI ORGANIZATION PROTEIN 1 HOMOLOG"/>
    <property type="match status" value="1"/>
</dbReference>
<feature type="region of interest" description="Disordered" evidence="3">
    <location>
        <begin position="777"/>
        <end position="798"/>
    </location>
</feature>
<evidence type="ECO:0008006" key="6">
    <source>
        <dbReference type="Google" id="ProtNLM"/>
    </source>
</evidence>
<dbReference type="Proteomes" id="UP001497482">
    <property type="component" value="Chromosome 17"/>
</dbReference>
<evidence type="ECO:0000313" key="5">
    <source>
        <dbReference type="Proteomes" id="UP001497482"/>
    </source>
</evidence>
<feature type="compositionally biased region" description="Basic and acidic residues" evidence="3">
    <location>
        <begin position="936"/>
        <end position="949"/>
    </location>
</feature>
<dbReference type="GO" id="GO:0035459">
    <property type="term" value="P:vesicle cargo loading"/>
    <property type="evidence" value="ECO:0007669"/>
    <property type="project" value="TreeGrafter"/>
</dbReference>
<feature type="compositionally biased region" description="Acidic residues" evidence="3">
    <location>
        <begin position="256"/>
        <end position="268"/>
    </location>
</feature>
<feature type="compositionally biased region" description="Pro residues" evidence="3">
    <location>
        <begin position="1112"/>
        <end position="1152"/>
    </location>
</feature>
<feature type="region of interest" description="Disordered" evidence="3">
    <location>
        <begin position="64"/>
        <end position="103"/>
    </location>
</feature>
<gene>
    <name evidence="4" type="ORF">KC01_LOCUS16756</name>
</gene>
<evidence type="ECO:0000313" key="4">
    <source>
        <dbReference type="EMBL" id="CAL1586747.1"/>
    </source>
</evidence>
<feature type="region of interest" description="Disordered" evidence="3">
    <location>
        <begin position="256"/>
        <end position="280"/>
    </location>
</feature>
<dbReference type="AlphaFoldDB" id="A0AAV2KEX8"/>
<feature type="compositionally biased region" description="Pro residues" evidence="3">
    <location>
        <begin position="1009"/>
        <end position="1047"/>
    </location>
</feature>
<sequence>MWAGSVGSSFGYFPKDLLSINHIYTEKEIEIPAEETDFVCFETGFDKFQSYDVDYLLGFLNEDSKDQKDGDEGPLTSTDDPSETSSPEMLPVEPTPEPEPVYSDDVMRLSILREHFSEEKMARCQKYLGLTNLFKLEAMFEDLETELQATRQSHRGSVQDIENALERILEASENAILDEVEKILDSRESKYSYNQQVGSNIDEETEILDDFQELAFSLRRKYSTASDSAPLAKGVRDNEPDELNVKEAVPVILEDADSENSTDLEEDVTLTSTHPLEQDTKSKKPEGIILDQVPSAVPDVSVEEDVGHFNKNQDNQQSFEAGDKMPKVPQATLESPLDMGLGVEVENSPSGTLESLEPPSEFHEDDVGLFSTALVYLGCIAAMCKSKTTEWATADHVYVFFIHELQRMIASLPDEWRPGDTLLGCPWEAVGVTAVVGILTFTLFFWRTVLAVKKREYLVDHKKLDEQIVLLKKEKDDALVKITELQKQSELLKENQKESAVSATTAQKKLRALQKRVSEAEMLNQQSSQEKQRYIKQLEEERTSSQKNETRIEKLERSIEKLQQSRKKTQEALAKTTVLLDEAKIREDARHAQQKSLEKDYTASKKENNTLKLTIKNWEDTHRELSEKIKVYQKSQKELEDSLAQKDHNIEVLSDLLSDLEACDVQKADPSVSANRDMSVDKTTAIKNRIQQMMDVSRVQTTLSVVEEERDRFMSKLHAEEKARKSLEEQHQELEHAIATIKSEKSLVENQYKVLQQKNEIIVEMYQQKESALQQRLTKEEMERRSKESMLTEVGGKATEAEEQVRVLRQRINEMEEQMRKTEEMYKEQIKEQENKTHSNWITARNAERALNQEKVEASKLREKLTVLTSQLNEKRAPLFRPNSGQFPGPRQGDSYGPSPVSGGAPSPPIMIEGPRRPPSAPVGRKIDPFGPRPPSDPHGRYAESKHMSGLEMLGPRNSSPANMDAPIQAEGTVSSESPEPGPGSFIVSPIKDCPDSGPPPHEHLLPPGRLPPPGAYRPMRPGPYPPGPGPYPHPPPGALPPHPHGPLPANGHPGMPMGGDFGPRPSNGHAFQPRPGPVPMDLRGPPPPHMRPPPYYGPMPPPHVLRGPMGPHQPFPPDMRYPGPRGGPPLNMPRGVPPPGALPPHSGPYAPPDSFQSTGAHSNTESPDAAAGAEP</sequence>
<reference evidence="4 5" key="1">
    <citation type="submission" date="2024-04" db="EMBL/GenBank/DDBJ databases">
        <authorList>
            <person name="Waldvogel A.-M."/>
            <person name="Schoenle A."/>
        </authorList>
    </citation>
    <scope>NUCLEOTIDE SEQUENCE [LARGE SCALE GENOMIC DNA]</scope>
</reference>
<feature type="region of interest" description="Disordered" evidence="3">
    <location>
        <begin position="876"/>
        <end position="1176"/>
    </location>
</feature>
<feature type="compositionally biased region" description="Polar residues" evidence="3">
    <location>
        <begin position="1155"/>
        <end position="1167"/>
    </location>
</feature>
<protein>
    <recommendedName>
        <fullName evidence="6">Melanoma inhibitory activity protein 3</fullName>
    </recommendedName>
</protein>
<feature type="coiled-coil region" evidence="2">
    <location>
        <begin position="608"/>
        <end position="642"/>
    </location>
</feature>
<dbReference type="GO" id="GO:0006888">
    <property type="term" value="P:endoplasmic reticulum to Golgi vesicle-mediated transport"/>
    <property type="evidence" value="ECO:0007669"/>
    <property type="project" value="TreeGrafter"/>
</dbReference>
<feature type="compositionally biased region" description="Basic and acidic residues" evidence="3">
    <location>
        <begin position="777"/>
        <end position="790"/>
    </location>
</feature>
<name>A0AAV2KEX8_KNICA</name>
<proteinExistence type="predicted"/>
<feature type="coiled-coil region" evidence="2">
    <location>
        <begin position="461"/>
        <end position="572"/>
    </location>
</feature>
<dbReference type="InterPro" id="IPR051500">
    <property type="entry name" value="cTAGE_MIA/OTOR"/>
</dbReference>
<dbReference type="EMBL" id="OZ035839">
    <property type="protein sequence ID" value="CAL1586747.1"/>
    <property type="molecule type" value="Genomic_DNA"/>
</dbReference>
<keyword evidence="1 2" id="KW-0175">Coiled coil</keyword>
<dbReference type="GO" id="GO:0070971">
    <property type="term" value="C:endoplasmic reticulum exit site"/>
    <property type="evidence" value="ECO:0007669"/>
    <property type="project" value="TreeGrafter"/>
</dbReference>
<keyword evidence="5" id="KW-1185">Reference proteome</keyword>
<feature type="compositionally biased region" description="Low complexity" evidence="3">
    <location>
        <begin position="76"/>
        <end position="92"/>
    </location>
</feature>
<dbReference type="Gene3D" id="2.30.30.40">
    <property type="entry name" value="SH3 Domains"/>
    <property type="match status" value="1"/>
</dbReference>
<feature type="compositionally biased region" description="Pro residues" evidence="3">
    <location>
        <begin position="1075"/>
        <end position="1104"/>
    </location>
</feature>
<accession>A0AAV2KEX8</accession>
<dbReference type="PANTHER" id="PTHR23158">
    <property type="entry name" value="MELANOMA INHIBITORY ACTIVITY-RELATED"/>
    <property type="match status" value="1"/>
</dbReference>
<organism evidence="4 5">
    <name type="scientific">Knipowitschia caucasica</name>
    <name type="common">Caucasian dwarf goby</name>
    <name type="synonym">Pomatoschistus caucasicus</name>
    <dbReference type="NCBI Taxonomy" id="637954"/>
    <lineage>
        <taxon>Eukaryota</taxon>
        <taxon>Metazoa</taxon>
        <taxon>Chordata</taxon>
        <taxon>Craniata</taxon>
        <taxon>Vertebrata</taxon>
        <taxon>Euteleostomi</taxon>
        <taxon>Actinopterygii</taxon>
        <taxon>Neopterygii</taxon>
        <taxon>Teleostei</taxon>
        <taxon>Neoteleostei</taxon>
        <taxon>Acanthomorphata</taxon>
        <taxon>Gobiaria</taxon>
        <taxon>Gobiiformes</taxon>
        <taxon>Gobioidei</taxon>
        <taxon>Gobiidae</taxon>
        <taxon>Gobiinae</taxon>
        <taxon>Knipowitschia</taxon>
    </lineage>
</organism>
<dbReference type="GO" id="GO:0005789">
    <property type="term" value="C:endoplasmic reticulum membrane"/>
    <property type="evidence" value="ECO:0007669"/>
    <property type="project" value="TreeGrafter"/>
</dbReference>
<feature type="compositionally biased region" description="Low complexity" evidence="3">
    <location>
        <begin position="971"/>
        <end position="985"/>
    </location>
</feature>
<dbReference type="GO" id="GO:0009306">
    <property type="term" value="P:protein secretion"/>
    <property type="evidence" value="ECO:0007669"/>
    <property type="project" value="TreeGrafter"/>
</dbReference>
<evidence type="ECO:0000256" key="2">
    <source>
        <dbReference type="SAM" id="Coils"/>
    </source>
</evidence>